<feature type="transmembrane region" description="Helical" evidence="1">
    <location>
        <begin position="15"/>
        <end position="34"/>
    </location>
</feature>
<keyword evidence="1" id="KW-0472">Membrane</keyword>
<reference evidence="2" key="1">
    <citation type="submission" date="2018-02" db="EMBL/GenBank/DDBJ databases">
        <title>Rhizophora mucronata_Transcriptome.</title>
        <authorList>
            <person name="Meera S.P."/>
            <person name="Sreeshan A."/>
            <person name="Augustine A."/>
        </authorList>
    </citation>
    <scope>NUCLEOTIDE SEQUENCE</scope>
    <source>
        <tissue evidence="2">Leaf</tissue>
    </source>
</reference>
<keyword evidence="1" id="KW-0812">Transmembrane</keyword>
<dbReference type="AlphaFoldDB" id="A0A2P2MXW4"/>
<accession>A0A2P2MXW4</accession>
<dbReference type="EMBL" id="GGEC01054583">
    <property type="protein sequence ID" value="MBX35067.1"/>
    <property type="molecule type" value="Transcribed_RNA"/>
</dbReference>
<keyword evidence="1" id="KW-1133">Transmembrane helix</keyword>
<evidence type="ECO:0000313" key="2">
    <source>
        <dbReference type="EMBL" id="MBX35067.1"/>
    </source>
</evidence>
<proteinExistence type="predicted"/>
<organism evidence="2">
    <name type="scientific">Rhizophora mucronata</name>
    <name type="common">Asiatic mangrove</name>
    <dbReference type="NCBI Taxonomy" id="61149"/>
    <lineage>
        <taxon>Eukaryota</taxon>
        <taxon>Viridiplantae</taxon>
        <taxon>Streptophyta</taxon>
        <taxon>Embryophyta</taxon>
        <taxon>Tracheophyta</taxon>
        <taxon>Spermatophyta</taxon>
        <taxon>Magnoliopsida</taxon>
        <taxon>eudicotyledons</taxon>
        <taxon>Gunneridae</taxon>
        <taxon>Pentapetalae</taxon>
        <taxon>rosids</taxon>
        <taxon>fabids</taxon>
        <taxon>Malpighiales</taxon>
        <taxon>Rhizophoraceae</taxon>
        <taxon>Rhizophora</taxon>
    </lineage>
</organism>
<name>A0A2P2MXW4_RHIMU</name>
<sequence>MPICPLFSILLHKTVQMVLVFCGFVILKAYFSVLQFKCF</sequence>
<evidence type="ECO:0000256" key="1">
    <source>
        <dbReference type="SAM" id="Phobius"/>
    </source>
</evidence>
<protein>
    <submittedName>
        <fullName evidence="2">Uncharacterized protein</fullName>
    </submittedName>
</protein>